<evidence type="ECO:0000313" key="2">
    <source>
        <dbReference type="Proteomes" id="UP001149090"/>
    </source>
</evidence>
<sequence length="72" mass="8231">MRDSRDSVIPFISTPLPAKHLIPSSLRIFAFFSLCSINFMQDNKKFTSLEKSILSLILGFQIQKLQTITKDL</sequence>
<reference evidence="1" key="1">
    <citation type="submission" date="2022-10" db="EMBL/GenBank/DDBJ databases">
        <title>Novel sulphate-reducing endosymbionts in the free-living metamonad Anaeramoeba.</title>
        <authorList>
            <person name="Jerlstrom-Hultqvist J."/>
            <person name="Cepicka I."/>
            <person name="Gallot-Lavallee L."/>
            <person name="Salas-Leiva D."/>
            <person name="Curtis B.A."/>
            <person name="Zahonova K."/>
            <person name="Pipaliya S."/>
            <person name="Dacks J."/>
            <person name="Roger A.J."/>
        </authorList>
    </citation>
    <scope>NUCLEOTIDE SEQUENCE</scope>
    <source>
        <strain evidence="1">BMAN</strain>
    </source>
</reference>
<organism evidence="1 2">
    <name type="scientific">Anaeramoeba ignava</name>
    <name type="common">Anaerobic marine amoeba</name>
    <dbReference type="NCBI Taxonomy" id="1746090"/>
    <lineage>
        <taxon>Eukaryota</taxon>
        <taxon>Metamonada</taxon>
        <taxon>Anaeramoebidae</taxon>
        <taxon>Anaeramoeba</taxon>
    </lineage>
</organism>
<dbReference type="EMBL" id="JAPDFW010000038">
    <property type="protein sequence ID" value="KAJ5079104.1"/>
    <property type="molecule type" value="Genomic_DNA"/>
</dbReference>
<protein>
    <submittedName>
        <fullName evidence="1">Uncharacterized protein</fullName>
    </submittedName>
</protein>
<gene>
    <name evidence="1" type="ORF">M0811_14610</name>
</gene>
<comment type="caution">
    <text evidence="1">The sequence shown here is derived from an EMBL/GenBank/DDBJ whole genome shotgun (WGS) entry which is preliminary data.</text>
</comment>
<accession>A0A9Q0RGG4</accession>
<evidence type="ECO:0000313" key="1">
    <source>
        <dbReference type="EMBL" id="KAJ5079104.1"/>
    </source>
</evidence>
<proteinExistence type="predicted"/>
<keyword evidence="2" id="KW-1185">Reference proteome</keyword>
<dbReference type="Proteomes" id="UP001149090">
    <property type="component" value="Unassembled WGS sequence"/>
</dbReference>
<name>A0A9Q0RGG4_ANAIG</name>
<dbReference type="AlphaFoldDB" id="A0A9Q0RGG4"/>